<evidence type="ECO:0000256" key="1">
    <source>
        <dbReference type="SAM" id="Coils"/>
    </source>
</evidence>
<dbReference type="InterPro" id="IPR043128">
    <property type="entry name" value="Rev_trsase/Diguanyl_cyclase"/>
</dbReference>
<protein>
    <recommendedName>
        <fullName evidence="2">GGDEF domain-containing protein</fullName>
    </recommendedName>
</protein>
<dbReference type="SUPFAM" id="SSF55073">
    <property type="entry name" value="Nucleotide cyclase"/>
    <property type="match status" value="1"/>
</dbReference>
<dbReference type="PROSITE" id="PS50887">
    <property type="entry name" value="GGDEF"/>
    <property type="match status" value="1"/>
</dbReference>
<dbReference type="NCBIfam" id="TIGR00254">
    <property type="entry name" value="GGDEF"/>
    <property type="match status" value="1"/>
</dbReference>
<dbReference type="GO" id="GO:0005886">
    <property type="term" value="C:plasma membrane"/>
    <property type="evidence" value="ECO:0007669"/>
    <property type="project" value="TreeGrafter"/>
</dbReference>
<dbReference type="SMART" id="SM00267">
    <property type="entry name" value="GGDEF"/>
    <property type="match status" value="1"/>
</dbReference>
<comment type="caution">
    <text evidence="3">The sequence shown here is derived from an EMBL/GenBank/DDBJ whole genome shotgun (WGS) entry which is preliminary data.</text>
</comment>
<evidence type="ECO:0000313" key="3">
    <source>
        <dbReference type="EMBL" id="GEM49038.1"/>
    </source>
</evidence>
<dbReference type="OrthoDB" id="66589at2"/>
<dbReference type="GO" id="GO:0052621">
    <property type="term" value="F:diguanylate cyclase activity"/>
    <property type="evidence" value="ECO:0007669"/>
    <property type="project" value="TreeGrafter"/>
</dbReference>
<feature type="coiled-coil region" evidence="1">
    <location>
        <begin position="597"/>
        <end position="627"/>
    </location>
</feature>
<evidence type="ECO:0000313" key="4">
    <source>
        <dbReference type="Proteomes" id="UP000321306"/>
    </source>
</evidence>
<dbReference type="InterPro" id="IPR000160">
    <property type="entry name" value="GGDEF_dom"/>
</dbReference>
<dbReference type="GO" id="GO:1902201">
    <property type="term" value="P:negative regulation of bacterial-type flagellum-dependent cell motility"/>
    <property type="evidence" value="ECO:0007669"/>
    <property type="project" value="TreeGrafter"/>
</dbReference>
<dbReference type="CDD" id="cd01949">
    <property type="entry name" value="GGDEF"/>
    <property type="match status" value="1"/>
</dbReference>
<evidence type="ECO:0000259" key="2">
    <source>
        <dbReference type="PROSITE" id="PS50887"/>
    </source>
</evidence>
<dbReference type="Pfam" id="PF01590">
    <property type="entry name" value="GAF"/>
    <property type="match status" value="1"/>
</dbReference>
<keyword evidence="4" id="KW-1185">Reference proteome</keyword>
<accession>A0A511N982</accession>
<organism evidence="3 4">
    <name type="scientific">Deinococcus cellulosilyticus (strain DSM 18568 / NBRC 106333 / KACC 11606 / 5516J-15)</name>
    <dbReference type="NCBI Taxonomy" id="1223518"/>
    <lineage>
        <taxon>Bacteria</taxon>
        <taxon>Thermotogati</taxon>
        <taxon>Deinococcota</taxon>
        <taxon>Deinococci</taxon>
        <taxon>Deinococcales</taxon>
        <taxon>Deinococcaceae</taxon>
        <taxon>Deinococcus</taxon>
    </lineage>
</organism>
<dbReference type="InterPro" id="IPR029016">
    <property type="entry name" value="GAF-like_dom_sf"/>
</dbReference>
<name>A0A511N982_DEIC1</name>
<gene>
    <name evidence="3" type="ORF">DC3_46730</name>
</gene>
<sequence length="677" mass="74866">MAAPRTPAPSSPRDIAQQMLLVLQDVTSARTVELHHPQWGELTVGEPSKHALPTLTLHTPDGLGQIVLQGEHLKHIEKDVHRAQSYVETILNLSRLMASESGIQDLLKQALEVLQESIQMDLVFVLKMNREGYGVDEVLSLGTASIPEDVPQQLFLGGSIAWEALRTQHPKHHPALPAASGPVEVMVFPLHLREGEGRILVVGRQQGTPWLPEERTLLESMALGIRMVHQQGEYVRHLRDVALIDALTGLANRRAFESDLEDALQDAQHRGLSLGVMVLDLDGLKKVNDQQGHERGDALLRTFGEALKQHLRQSDPAYRLGGDEFAVILKNLQPGQLSILETRLASIRSTVRQKGFAEADASAGVAFLGRDGETPGELCRVADERMYAQKAVHKNHQQASLLGSVSPRAAWQTLRSTLELLSHDQEAGPKFWRTLLQAAIQTIPSVEAGSMDVCHEGYYVVAAQVGYEDEILGIQLSEDSQLKWYGKGRDNYLKGVPRLLYGLEIARHSSATIEHDKYEVFDDAGSLAQVKSTILLPIVVDGHPIAHMNLDNHTVEQAFSQEAIEIAMDFAAQVAALLLAQQRREIIAEREHHMKLLQDFTREVLHLQSEAERLESLRALAMQLLNTHQVTLDENPQGKFSLRLPHGYLNAVPEKGDALSRSGREHLGIAALLLGAD</sequence>
<dbReference type="Proteomes" id="UP000321306">
    <property type="component" value="Unassembled WGS sequence"/>
</dbReference>
<dbReference type="EMBL" id="BJXB01000027">
    <property type="protein sequence ID" value="GEM49038.1"/>
    <property type="molecule type" value="Genomic_DNA"/>
</dbReference>
<dbReference type="SUPFAM" id="SSF55781">
    <property type="entry name" value="GAF domain-like"/>
    <property type="match status" value="2"/>
</dbReference>
<feature type="domain" description="GGDEF" evidence="2">
    <location>
        <begin position="272"/>
        <end position="402"/>
    </location>
</feature>
<keyword evidence="1" id="KW-0175">Coiled coil</keyword>
<dbReference type="RefSeq" id="WP_146888860.1">
    <property type="nucleotide sequence ID" value="NZ_BJXB01000027.1"/>
</dbReference>
<dbReference type="PANTHER" id="PTHR45138">
    <property type="entry name" value="REGULATORY COMPONENTS OF SENSORY TRANSDUCTION SYSTEM"/>
    <property type="match status" value="1"/>
</dbReference>
<dbReference type="InterPro" id="IPR003018">
    <property type="entry name" value="GAF"/>
</dbReference>
<reference evidence="3 4" key="1">
    <citation type="submission" date="2019-07" db="EMBL/GenBank/DDBJ databases">
        <title>Whole genome shotgun sequence of Deinococcus cellulosilyticus NBRC 106333.</title>
        <authorList>
            <person name="Hosoyama A."/>
            <person name="Uohara A."/>
            <person name="Ohji S."/>
            <person name="Ichikawa N."/>
        </authorList>
    </citation>
    <scope>NUCLEOTIDE SEQUENCE [LARGE SCALE GENOMIC DNA]</scope>
    <source>
        <strain evidence="3 4">NBRC 106333</strain>
    </source>
</reference>
<dbReference type="AlphaFoldDB" id="A0A511N982"/>
<dbReference type="Gene3D" id="3.30.450.40">
    <property type="match status" value="1"/>
</dbReference>
<dbReference type="InterPro" id="IPR029787">
    <property type="entry name" value="Nucleotide_cyclase"/>
</dbReference>
<dbReference type="InterPro" id="IPR050469">
    <property type="entry name" value="Diguanylate_Cyclase"/>
</dbReference>
<dbReference type="SMART" id="SM00065">
    <property type="entry name" value="GAF"/>
    <property type="match status" value="2"/>
</dbReference>
<dbReference type="PANTHER" id="PTHR45138:SF9">
    <property type="entry name" value="DIGUANYLATE CYCLASE DGCM-RELATED"/>
    <property type="match status" value="1"/>
</dbReference>
<dbReference type="GO" id="GO:0043709">
    <property type="term" value="P:cell adhesion involved in single-species biofilm formation"/>
    <property type="evidence" value="ECO:0007669"/>
    <property type="project" value="TreeGrafter"/>
</dbReference>
<dbReference type="Pfam" id="PF00990">
    <property type="entry name" value="GGDEF"/>
    <property type="match status" value="1"/>
</dbReference>
<proteinExistence type="predicted"/>
<dbReference type="Gene3D" id="3.30.70.270">
    <property type="match status" value="1"/>
</dbReference>